<evidence type="ECO:0000256" key="8">
    <source>
        <dbReference type="SAM" id="Phobius"/>
    </source>
</evidence>
<accession>A0A2T2XHT3</accession>
<dbReference type="GO" id="GO:0055085">
    <property type="term" value="P:transmembrane transport"/>
    <property type="evidence" value="ECO:0007669"/>
    <property type="project" value="TreeGrafter"/>
</dbReference>
<evidence type="ECO:0000256" key="7">
    <source>
        <dbReference type="ARBA" id="ARBA00023136"/>
    </source>
</evidence>
<evidence type="ECO:0000256" key="5">
    <source>
        <dbReference type="ARBA" id="ARBA00022692"/>
    </source>
</evidence>
<keyword evidence="6 8" id="KW-1133">Transmembrane helix</keyword>
<evidence type="ECO:0000256" key="6">
    <source>
        <dbReference type="ARBA" id="ARBA00022989"/>
    </source>
</evidence>
<keyword evidence="3" id="KW-0813">Transport</keyword>
<protein>
    <submittedName>
        <fullName evidence="9">AI-2E family transporter</fullName>
    </submittedName>
</protein>
<dbReference type="Pfam" id="PF01594">
    <property type="entry name" value="AI-2E_transport"/>
    <property type="match status" value="1"/>
</dbReference>
<comment type="similarity">
    <text evidence="2">Belongs to the autoinducer-2 exporter (AI-2E) (TC 2.A.86) family.</text>
</comment>
<comment type="subcellular location">
    <subcellularLocation>
        <location evidence="1">Cell membrane</location>
        <topology evidence="1">Multi-pass membrane protein</topology>
    </subcellularLocation>
</comment>
<sequence>MAGGLLLLWYTRAILMPFILAFVVAYLLAPLVEAFVRHGLNRIVAIFIVYILLGFAVAAAVLYMVPILVQESVHLIKMVPAFINSAQVTWNLWLTRLHQAPIPSSVRSAINATGKHLQSQLYGVVKGIFSAIFGLVPGVISVIVAPVLGFYLLKDLDRVRSRFWDVVPLEWRPSMFKLGFDLDRALNGFIRGQLLVALAVGALSTTLVIVLGLPFPLLIGAVATVTDVIPYVGPIAGALPAVVLALNISPWTALDTILGFIAIHQLEGTVIAPKVMGESVGLHPLVVVFAILAGGELGGILGLLLAVPTAAVLKVLFSHLYRRFTI</sequence>
<dbReference type="EMBL" id="PXYW01000013">
    <property type="protein sequence ID" value="PSR34075.1"/>
    <property type="molecule type" value="Genomic_DNA"/>
</dbReference>
<feature type="transmembrane region" description="Helical" evidence="8">
    <location>
        <begin position="14"/>
        <end position="36"/>
    </location>
</feature>
<evidence type="ECO:0000256" key="4">
    <source>
        <dbReference type="ARBA" id="ARBA00022475"/>
    </source>
</evidence>
<evidence type="ECO:0000256" key="3">
    <source>
        <dbReference type="ARBA" id="ARBA00022448"/>
    </source>
</evidence>
<evidence type="ECO:0000256" key="2">
    <source>
        <dbReference type="ARBA" id="ARBA00009773"/>
    </source>
</evidence>
<comment type="caution">
    <text evidence="9">The sequence shown here is derived from an EMBL/GenBank/DDBJ whole genome shotgun (WGS) entry which is preliminary data.</text>
</comment>
<evidence type="ECO:0000313" key="9">
    <source>
        <dbReference type="EMBL" id="PSR34075.1"/>
    </source>
</evidence>
<dbReference type="PANTHER" id="PTHR21716">
    <property type="entry name" value="TRANSMEMBRANE PROTEIN"/>
    <property type="match status" value="1"/>
</dbReference>
<keyword evidence="4" id="KW-1003">Cell membrane</keyword>
<name>A0A2T2XHT3_9FIRM</name>
<proteinExistence type="inferred from homology"/>
<keyword evidence="5 8" id="KW-0812">Transmembrane</keyword>
<organism evidence="9 10">
    <name type="scientific">Sulfobacillus benefaciens</name>
    <dbReference type="NCBI Taxonomy" id="453960"/>
    <lineage>
        <taxon>Bacteria</taxon>
        <taxon>Bacillati</taxon>
        <taxon>Bacillota</taxon>
        <taxon>Clostridia</taxon>
        <taxon>Eubacteriales</taxon>
        <taxon>Clostridiales Family XVII. Incertae Sedis</taxon>
        <taxon>Sulfobacillus</taxon>
    </lineage>
</organism>
<evidence type="ECO:0000256" key="1">
    <source>
        <dbReference type="ARBA" id="ARBA00004651"/>
    </source>
</evidence>
<gene>
    <name evidence="9" type="ORF">C7B46_07325</name>
</gene>
<feature type="transmembrane region" description="Helical" evidence="8">
    <location>
        <begin position="128"/>
        <end position="153"/>
    </location>
</feature>
<evidence type="ECO:0000313" key="10">
    <source>
        <dbReference type="Proteomes" id="UP000242972"/>
    </source>
</evidence>
<dbReference type="GO" id="GO:0005886">
    <property type="term" value="C:plasma membrane"/>
    <property type="evidence" value="ECO:0007669"/>
    <property type="project" value="UniProtKB-SubCell"/>
</dbReference>
<reference evidence="9 10" key="1">
    <citation type="journal article" date="2014" name="BMC Genomics">
        <title>Comparison of environmental and isolate Sulfobacillus genomes reveals diverse carbon, sulfur, nitrogen, and hydrogen metabolisms.</title>
        <authorList>
            <person name="Justice N.B."/>
            <person name="Norman A."/>
            <person name="Brown C.T."/>
            <person name="Singh A."/>
            <person name="Thomas B.C."/>
            <person name="Banfield J.F."/>
        </authorList>
    </citation>
    <scope>NUCLEOTIDE SEQUENCE [LARGE SCALE GENOMIC DNA]</scope>
    <source>
        <strain evidence="9">AMDSBA4</strain>
    </source>
</reference>
<dbReference type="Proteomes" id="UP000242972">
    <property type="component" value="Unassembled WGS sequence"/>
</dbReference>
<feature type="transmembrane region" description="Helical" evidence="8">
    <location>
        <begin position="239"/>
        <end position="263"/>
    </location>
</feature>
<feature type="transmembrane region" description="Helical" evidence="8">
    <location>
        <begin position="194"/>
        <end position="219"/>
    </location>
</feature>
<feature type="transmembrane region" description="Helical" evidence="8">
    <location>
        <begin position="43"/>
        <end position="65"/>
    </location>
</feature>
<dbReference type="AlphaFoldDB" id="A0A2T2XHT3"/>
<dbReference type="InterPro" id="IPR002549">
    <property type="entry name" value="AI-2E-like"/>
</dbReference>
<dbReference type="PANTHER" id="PTHR21716:SF53">
    <property type="entry name" value="PERMEASE PERM-RELATED"/>
    <property type="match status" value="1"/>
</dbReference>
<keyword evidence="7 8" id="KW-0472">Membrane</keyword>